<dbReference type="RefSeq" id="WP_354555037.1">
    <property type="nucleotide sequence ID" value="NZ_JBEPMB010000001.1"/>
</dbReference>
<gene>
    <name evidence="2" type="ORF">ABID16_000782</name>
</gene>
<keyword evidence="1" id="KW-0472">Membrane</keyword>
<organism evidence="2 3">
    <name type="scientific">Rhizobium aquaticum</name>
    <dbReference type="NCBI Taxonomy" id="1549636"/>
    <lineage>
        <taxon>Bacteria</taxon>
        <taxon>Pseudomonadati</taxon>
        <taxon>Pseudomonadota</taxon>
        <taxon>Alphaproteobacteria</taxon>
        <taxon>Hyphomicrobiales</taxon>
        <taxon>Rhizobiaceae</taxon>
        <taxon>Rhizobium/Agrobacterium group</taxon>
        <taxon>Rhizobium</taxon>
    </lineage>
</organism>
<keyword evidence="1" id="KW-0812">Transmembrane</keyword>
<keyword evidence="1" id="KW-1133">Transmembrane helix</keyword>
<evidence type="ECO:0000313" key="3">
    <source>
        <dbReference type="Proteomes" id="UP001549047"/>
    </source>
</evidence>
<evidence type="ECO:0000256" key="1">
    <source>
        <dbReference type="SAM" id="Phobius"/>
    </source>
</evidence>
<dbReference type="Proteomes" id="UP001549047">
    <property type="component" value="Unassembled WGS sequence"/>
</dbReference>
<comment type="caution">
    <text evidence="2">The sequence shown here is derived from an EMBL/GenBank/DDBJ whole genome shotgun (WGS) entry which is preliminary data.</text>
</comment>
<feature type="transmembrane region" description="Helical" evidence="1">
    <location>
        <begin position="86"/>
        <end position="104"/>
    </location>
</feature>
<evidence type="ECO:0000313" key="2">
    <source>
        <dbReference type="EMBL" id="MET3612477.1"/>
    </source>
</evidence>
<feature type="transmembrane region" description="Helical" evidence="1">
    <location>
        <begin position="190"/>
        <end position="212"/>
    </location>
</feature>
<name>A0ABV2IVG8_9HYPH</name>
<feature type="transmembrane region" description="Helical" evidence="1">
    <location>
        <begin position="6"/>
        <end position="24"/>
    </location>
</feature>
<dbReference type="InterPro" id="IPR006747">
    <property type="entry name" value="DUF599"/>
</dbReference>
<dbReference type="EMBL" id="JBEPMB010000001">
    <property type="protein sequence ID" value="MET3612477.1"/>
    <property type="molecule type" value="Genomic_DNA"/>
</dbReference>
<reference evidence="2 3" key="1">
    <citation type="submission" date="2024-06" db="EMBL/GenBank/DDBJ databases">
        <title>Genomic Encyclopedia of Type Strains, Phase IV (KMG-IV): sequencing the most valuable type-strain genomes for metagenomic binning, comparative biology and taxonomic classification.</title>
        <authorList>
            <person name="Goeker M."/>
        </authorList>
    </citation>
    <scope>NUCLEOTIDE SEQUENCE [LARGE SCALE GENOMIC DNA]</scope>
    <source>
        <strain evidence="2 3">DSM 29780</strain>
    </source>
</reference>
<protein>
    <submittedName>
        <fullName evidence="2">Membrane protein</fullName>
    </submittedName>
</protein>
<feature type="transmembrane region" description="Helical" evidence="1">
    <location>
        <begin position="116"/>
        <end position="136"/>
    </location>
</feature>
<accession>A0ABV2IVG8</accession>
<sequence length="225" mass="25193">MTSLDYFALSIFLILWWGFSWLTSGRPKIARPALTHLVNNYRRAWLRNSLTRDLKMIDTQIMAGLQNGTAFFASASMFALGSCFPLLGASNSVGAIYATLPTFFQTGQEGFEFKVVGLAAIFAYSFFKFGWAYRLFNYCTILFGSLPMPKHTHDEGAVTDRTVERVIELNILAGKHFNAGLRGIFLSIGYIGWFLSPLLLIALTVFVIGVLVRRQFFSEARAALL</sequence>
<keyword evidence="3" id="KW-1185">Reference proteome</keyword>
<proteinExistence type="predicted"/>
<dbReference type="Pfam" id="PF04654">
    <property type="entry name" value="DUF599"/>
    <property type="match status" value="1"/>
</dbReference>